<dbReference type="FunFam" id="3.30.160.60:FF:001949">
    <property type="entry name" value="zinc finger protein 62 homolog isoform X2"/>
    <property type="match status" value="1"/>
</dbReference>
<evidence type="ECO:0000256" key="5">
    <source>
        <dbReference type="ARBA" id="ARBA00022833"/>
    </source>
</evidence>
<dbReference type="InterPro" id="IPR036236">
    <property type="entry name" value="Znf_C2H2_sf"/>
</dbReference>
<evidence type="ECO:0000256" key="7">
    <source>
        <dbReference type="ARBA" id="ARBA00023163"/>
    </source>
</evidence>
<dbReference type="Pfam" id="PF23561">
    <property type="entry name" value="zf-C2H2_15"/>
    <property type="match status" value="1"/>
</dbReference>
<feature type="domain" description="C2H2-type" evidence="11">
    <location>
        <begin position="229"/>
        <end position="256"/>
    </location>
</feature>
<feature type="region of interest" description="Disordered" evidence="10">
    <location>
        <begin position="68"/>
        <end position="93"/>
    </location>
</feature>
<dbReference type="OrthoDB" id="6365676at2759"/>
<proteinExistence type="predicted"/>
<dbReference type="PANTHER" id="PTHR24394">
    <property type="entry name" value="ZINC FINGER PROTEIN"/>
    <property type="match status" value="1"/>
</dbReference>
<dbReference type="AlphaFoldDB" id="A0A3Q2E255"/>
<keyword evidence="5" id="KW-0862">Zinc</keyword>
<feature type="domain" description="C2H2-type" evidence="11">
    <location>
        <begin position="313"/>
        <end position="340"/>
    </location>
</feature>
<evidence type="ECO:0000259" key="11">
    <source>
        <dbReference type="PROSITE" id="PS50157"/>
    </source>
</evidence>
<reference evidence="12" key="1">
    <citation type="submission" date="2025-08" db="UniProtKB">
        <authorList>
            <consortium name="Ensembl"/>
        </authorList>
    </citation>
    <scope>IDENTIFICATION</scope>
</reference>
<dbReference type="PROSITE" id="PS00028">
    <property type="entry name" value="ZINC_FINGER_C2H2_1"/>
    <property type="match status" value="5"/>
</dbReference>
<evidence type="ECO:0000256" key="2">
    <source>
        <dbReference type="ARBA" id="ARBA00022723"/>
    </source>
</evidence>
<evidence type="ECO:0000256" key="1">
    <source>
        <dbReference type="ARBA" id="ARBA00004123"/>
    </source>
</evidence>
<dbReference type="GeneID" id="107100660"/>
<evidence type="ECO:0000256" key="8">
    <source>
        <dbReference type="ARBA" id="ARBA00023242"/>
    </source>
</evidence>
<evidence type="ECO:0000313" key="12">
    <source>
        <dbReference type="Ensembl" id="ENSCVAP00000026286.1"/>
    </source>
</evidence>
<dbReference type="GO" id="GO:0005634">
    <property type="term" value="C:nucleus"/>
    <property type="evidence" value="ECO:0007669"/>
    <property type="project" value="UniProtKB-SubCell"/>
</dbReference>
<keyword evidence="7" id="KW-0804">Transcription</keyword>
<dbReference type="PROSITE" id="PS50157">
    <property type="entry name" value="ZINC_FINGER_C2H2_2"/>
    <property type="match status" value="5"/>
</dbReference>
<evidence type="ECO:0000256" key="10">
    <source>
        <dbReference type="SAM" id="MobiDB-lite"/>
    </source>
</evidence>
<dbReference type="OMA" id="RTILEFH"/>
<keyword evidence="8" id="KW-0539">Nucleus</keyword>
<sequence length="342" mass="38114">MAGVESWVPSRCRSKMEQLQEFVRERLSAAAEEIFGAVERTFLELEKEALGSMEAVRTGTTELLLTSAEPLPAGKDAASPDLRASGEPASTEPEQVLVKPIKDEFWDGPGFWPGPDQATLMEQWNSDSVCLKLVEEGTTHTSADPEAECLDRSDFCQPVSSEGEPEAEERAVGARKRRAQRNVTAFHCGTCGESFLRRSSMVIHAKSHATPFSPLCPSERAAPAPTVDNLCHVCGKTFTTATHLKRHMLIHTGQRPHRCKECGKTFARGECLRIHMRIHTVERPYACQRCPKSFRQRSNLVTHMRMHTGEKPYLCSICSQPFTYKKDLNKHTQSHSLSPAPL</sequence>
<dbReference type="InterPro" id="IPR013087">
    <property type="entry name" value="Znf_C2H2_type"/>
</dbReference>
<evidence type="ECO:0000256" key="9">
    <source>
        <dbReference type="PROSITE-ProRule" id="PRU00042"/>
    </source>
</evidence>
<dbReference type="Proteomes" id="UP000265020">
    <property type="component" value="Unassembled WGS sequence"/>
</dbReference>
<name>A0A3Q2E255_CYPVA</name>
<dbReference type="FunFam" id="3.30.160.60:FF:000624">
    <property type="entry name" value="zinc finger protein 697"/>
    <property type="match status" value="1"/>
</dbReference>
<dbReference type="FunFam" id="3.30.160.60:FF:002343">
    <property type="entry name" value="Zinc finger protein 33A"/>
    <property type="match status" value="1"/>
</dbReference>
<dbReference type="SUPFAM" id="SSF57667">
    <property type="entry name" value="beta-beta-alpha zinc fingers"/>
    <property type="match status" value="3"/>
</dbReference>
<dbReference type="RefSeq" id="XP_015254717.1">
    <property type="nucleotide sequence ID" value="XM_015399231.1"/>
</dbReference>
<dbReference type="SMART" id="SM00355">
    <property type="entry name" value="ZnF_C2H2"/>
    <property type="match status" value="5"/>
</dbReference>
<dbReference type="Pfam" id="PF00096">
    <property type="entry name" value="zf-C2H2"/>
    <property type="match status" value="3"/>
</dbReference>
<organism evidence="12 13">
    <name type="scientific">Cyprinodon variegatus</name>
    <name type="common">Sheepshead minnow</name>
    <dbReference type="NCBI Taxonomy" id="28743"/>
    <lineage>
        <taxon>Eukaryota</taxon>
        <taxon>Metazoa</taxon>
        <taxon>Chordata</taxon>
        <taxon>Craniata</taxon>
        <taxon>Vertebrata</taxon>
        <taxon>Euteleostomi</taxon>
        <taxon>Actinopterygii</taxon>
        <taxon>Neopterygii</taxon>
        <taxon>Teleostei</taxon>
        <taxon>Neoteleostei</taxon>
        <taxon>Acanthomorphata</taxon>
        <taxon>Ovalentaria</taxon>
        <taxon>Atherinomorphae</taxon>
        <taxon>Cyprinodontiformes</taxon>
        <taxon>Cyprinodontidae</taxon>
        <taxon>Cyprinodon</taxon>
    </lineage>
</organism>
<dbReference type="FunFam" id="3.30.160.60:FF:000446">
    <property type="entry name" value="Zinc finger protein"/>
    <property type="match status" value="1"/>
</dbReference>
<dbReference type="Ensembl" id="ENSCVAT00000029275.1">
    <property type="protein sequence ID" value="ENSCVAP00000026286.1"/>
    <property type="gene ID" value="ENSCVAG00000011712.1"/>
</dbReference>
<evidence type="ECO:0000256" key="6">
    <source>
        <dbReference type="ARBA" id="ARBA00023015"/>
    </source>
</evidence>
<dbReference type="Gene3D" id="3.30.160.60">
    <property type="entry name" value="Classic Zinc Finger"/>
    <property type="match status" value="4"/>
</dbReference>
<keyword evidence="4 9" id="KW-0863">Zinc-finger</keyword>
<keyword evidence="13" id="KW-1185">Reference proteome</keyword>
<dbReference type="InterPro" id="IPR056436">
    <property type="entry name" value="Znf-C2H2_ZIC1-5/GLI1-3-like"/>
</dbReference>
<feature type="domain" description="C2H2-type" evidence="11">
    <location>
        <begin position="186"/>
        <end position="209"/>
    </location>
</feature>
<keyword evidence="3" id="KW-0677">Repeat</keyword>
<evidence type="ECO:0000256" key="4">
    <source>
        <dbReference type="ARBA" id="ARBA00022771"/>
    </source>
</evidence>
<feature type="domain" description="C2H2-type" evidence="11">
    <location>
        <begin position="285"/>
        <end position="312"/>
    </location>
</feature>
<dbReference type="GeneTree" id="ENSGT01150000286953"/>
<protein>
    <submittedName>
        <fullName evidence="12">Zinc finger protein 260-like</fullName>
    </submittedName>
</protein>
<evidence type="ECO:0000313" key="13">
    <source>
        <dbReference type="Proteomes" id="UP000265020"/>
    </source>
</evidence>
<reference evidence="12" key="2">
    <citation type="submission" date="2025-09" db="UniProtKB">
        <authorList>
            <consortium name="Ensembl"/>
        </authorList>
    </citation>
    <scope>IDENTIFICATION</scope>
</reference>
<dbReference type="GO" id="GO:0000981">
    <property type="term" value="F:DNA-binding transcription factor activity, RNA polymerase II-specific"/>
    <property type="evidence" value="ECO:0007669"/>
    <property type="project" value="TreeGrafter"/>
</dbReference>
<evidence type="ECO:0000256" key="3">
    <source>
        <dbReference type="ARBA" id="ARBA00022737"/>
    </source>
</evidence>
<dbReference type="GO" id="GO:0008270">
    <property type="term" value="F:zinc ion binding"/>
    <property type="evidence" value="ECO:0007669"/>
    <property type="project" value="UniProtKB-KW"/>
</dbReference>
<comment type="subcellular location">
    <subcellularLocation>
        <location evidence="1">Nucleus</location>
    </subcellularLocation>
</comment>
<dbReference type="KEGG" id="cvg:107100660"/>
<dbReference type="PANTHER" id="PTHR24394:SF29">
    <property type="entry name" value="MYONEURIN"/>
    <property type="match status" value="1"/>
</dbReference>
<feature type="domain" description="C2H2-type" evidence="11">
    <location>
        <begin position="257"/>
        <end position="284"/>
    </location>
</feature>
<keyword evidence="6" id="KW-0805">Transcription regulation</keyword>
<keyword evidence="2" id="KW-0479">Metal-binding</keyword>
<accession>A0A3Q2E255</accession>